<name>A0A402B702_9CHLR</name>
<sequence>MIYYLCQLCFQSIDDIVDQENRGDPTYYANQPASQLAKGAISLIALCGNMYEGRLFGE</sequence>
<gene>
    <name evidence="1" type="ORF">KDA_26190</name>
</gene>
<evidence type="ECO:0000313" key="2">
    <source>
        <dbReference type="Proteomes" id="UP000287171"/>
    </source>
</evidence>
<dbReference type="Proteomes" id="UP000287171">
    <property type="component" value="Unassembled WGS sequence"/>
</dbReference>
<reference evidence="2" key="1">
    <citation type="submission" date="2018-12" db="EMBL/GenBank/DDBJ databases">
        <title>Tengunoibacter tsumagoiensis gen. nov., sp. nov., Dictyobacter kobayashii sp. nov., D. alpinus sp. nov., and D. joshuensis sp. nov. and description of Dictyobacteraceae fam. nov. within the order Ktedonobacterales isolated from Tengu-no-mugimeshi.</title>
        <authorList>
            <person name="Wang C.M."/>
            <person name="Zheng Y."/>
            <person name="Sakai Y."/>
            <person name="Toyoda A."/>
            <person name="Minakuchi Y."/>
            <person name="Abe K."/>
            <person name="Yokota A."/>
            <person name="Yabe S."/>
        </authorList>
    </citation>
    <scope>NUCLEOTIDE SEQUENCE [LARGE SCALE GENOMIC DNA]</scope>
    <source>
        <strain evidence="2">Uno16</strain>
    </source>
</reference>
<proteinExistence type="predicted"/>
<evidence type="ECO:0000313" key="1">
    <source>
        <dbReference type="EMBL" id="GCE27135.1"/>
    </source>
</evidence>
<dbReference type="EMBL" id="BIFT01000001">
    <property type="protein sequence ID" value="GCE27135.1"/>
    <property type="molecule type" value="Genomic_DNA"/>
</dbReference>
<protein>
    <submittedName>
        <fullName evidence="1">Uncharacterized protein</fullName>
    </submittedName>
</protein>
<keyword evidence="2" id="KW-1185">Reference proteome</keyword>
<dbReference type="AlphaFoldDB" id="A0A402B702"/>
<organism evidence="1 2">
    <name type="scientific">Dictyobacter alpinus</name>
    <dbReference type="NCBI Taxonomy" id="2014873"/>
    <lineage>
        <taxon>Bacteria</taxon>
        <taxon>Bacillati</taxon>
        <taxon>Chloroflexota</taxon>
        <taxon>Ktedonobacteria</taxon>
        <taxon>Ktedonobacterales</taxon>
        <taxon>Dictyobacteraceae</taxon>
        <taxon>Dictyobacter</taxon>
    </lineage>
</organism>
<accession>A0A402B702</accession>
<comment type="caution">
    <text evidence="1">The sequence shown here is derived from an EMBL/GenBank/DDBJ whole genome shotgun (WGS) entry which is preliminary data.</text>
</comment>